<proteinExistence type="predicted"/>
<dbReference type="Pfam" id="PF13860">
    <property type="entry name" value="FlgD_ig"/>
    <property type="match status" value="1"/>
</dbReference>
<sequence length="59" mass="6549">YDVSGRLVKTLVQAEQSAGVYNLVWNGYDNNNQRVAPGVYFTKLASGDFVSVKKLILIK</sequence>
<reference evidence="2 3" key="1">
    <citation type="journal article" date="2015" name="Microbiome">
        <title>Genomic resolution of linkages in carbon, nitrogen, and sulfur cycling among widespread estuary sediment bacteria.</title>
        <authorList>
            <person name="Baker B.J."/>
            <person name="Lazar C.S."/>
            <person name="Teske A.P."/>
            <person name="Dick G.J."/>
        </authorList>
    </citation>
    <scope>NUCLEOTIDE SEQUENCE [LARGE SCALE GENOMIC DNA]</scope>
    <source>
        <strain evidence="2">DG_78</strain>
    </source>
</reference>
<organism evidence="2 3">
    <name type="scientific">candidate division TA06 bacterium DG_78</name>
    <dbReference type="NCBI Taxonomy" id="1703772"/>
    <lineage>
        <taxon>Bacteria</taxon>
        <taxon>Bacteria division TA06</taxon>
    </lineage>
</organism>
<feature type="domain" description="FlgD/Vpr Ig-like" evidence="1">
    <location>
        <begin position="1"/>
        <end position="44"/>
    </location>
</feature>
<protein>
    <recommendedName>
        <fullName evidence="1">FlgD/Vpr Ig-like domain-containing protein</fullName>
    </recommendedName>
</protein>
<evidence type="ECO:0000259" key="1">
    <source>
        <dbReference type="Pfam" id="PF13860"/>
    </source>
</evidence>
<dbReference type="Proteomes" id="UP000051012">
    <property type="component" value="Unassembled WGS sequence"/>
</dbReference>
<dbReference type="InterPro" id="IPR026444">
    <property type="entry name" value="Secre_tail"/>
</dbReference>
<accession>A0A0S7Y801</accession>
<name>A0A0S7Y801_UNCT6</name>
<feature type="non-terminal residue" evidence="2">
    <location>
        <position position="1"/>
    </location>
</feature>
<dbReference type="InterPro" id="IPR025965">
    <property type="entry name" value="FlgD/Vpr_Ig-like"/>
</dbReference>
<evidence type="ECO:0000313" key="2">
    <source>
        <dbReference type="EMBL" id="KPJ70832.1"/>
    </source>
</evidence>
<dbReference type="NCBIfam" id="TIGR04183">
    <property type="entry name" value="Por_Secre_tail"/>
    <property type="match status" value="1"/>
</dbReference>
<gene>
    <name evidence="2" type="ORF">AMJ52_09395</name>
</gene>
<comment type="caution">
    <text evidence="2">The sequence shown here is derived from an EMBL/GenBank/DDBJ whole genome shotgun (WGS) entry which is preliminary data.</text>
</comment>
<dbReference type="EMBL" id="LJNI01000155">
    <property type="protein sequence ID" value="KPJ70832.1"/>
    <property type="molecule type" value="Genomic_DNA"/>
</dbReference>
<evidence type="ECO:0000313" key="3">
    <source>
        <dbReference type="Proteomes" id="UP000051012"/>
    </source>
</evidence>
<dbReference type="AlphaFoldDB" id="A0A0S7Y801"/>
<dbReference type="Gene3D" id="2.60.40.4070">
    <property type="match status" value="1"/>
</dbReference>